<proteinExistence type="predicted"/>
<dbReference type="InterPro" id="IPR012677">
    <property type="entry name" value="Nucleotide-bd_a/b_plait_sf"/>
</dbReference>
<feature type="coiled-coil region" evidence="4">
    <location>
        <begin position="372"/>
        <end position="430"/>
    </location>
</feature>
<evidence type="ECO:0000256" key="3">
    <source>
        <dbReference type="PROSITE-ProRule" id="PRU00176"/>
    </source>
</evidence>
<feature type="region of interest" description="Disordered" evidence="5">
    <location>
        <begin position="436"/>
        <end position="565"/>
    </location>
</feature>
<dbReference type="Pfam" id="PF00076">
    <property type="entry name" value="RRM_1"/>
    <property type="match status" value="1"/>
</dbReference>
<dbReference type="AlphaFoldDB" id="A0A1I8GWQ8"/>
<feature type="compositionally biased region" description="Low complexity" evidence="5">
    <location>
        <begin position="202"/>
        <end position="213"/>
    </location>
</feature>
<feature type="domain" description="RRM" evidence="6">
    <location>
        <begin position="57"/>
        <end position="143"/>
    </location>
</feature>
<feature type="region of interest" description="Disordered" evidence="5">
    <location>
        <begin position="139"/>
        <end position="300"/>
    </location>
</feature>
<dbReference type="PANTHER" id="PTHR15683">
    <property type="entry name" value="SCAFFOLD ATTACHMENT FACTOR B-RELATED"/>
    <property type="match status" value="1"/>
</dbReference>
<protein>
    <submittedName>
        <fullName evidence="8">RRM domain-containing protein</fullName>
    </submittedName>
</protein>
<organism evidence="7 8">
    <name type="scientific">Macrostomum lignano</name>
    <dbReference type="NCBI Taxonomy" id="282301"/>
    <lineage>
        <taxon>Eukaryota</taxon>
        <taxon>Metazoa</taxon>
        <taxon>Spiralia</taxon>
        <taxon>Lophotrochozoa</taxon>
        <taxon>Platyhelminthes</taxon>
        <taxon>Rhabditophora</taxon>
        <taxon>Macrostomorpha</taxon>
        <taxon>Macrostomida</taxon>
        <taxon>Macrostomidae</taxon>
        <taxon>Macrostomum</taxon>
    </lineage>
</organism>
<dbReference type="SMART" id="SM00360">
    <property type="entry name" value="RRM"/>
    <property type="match status" value="1"/>
</dbReference>
<dbReference type="WBParaSite" id="maker-uti_cns_0003269-snap-gene-0.13-mRNA-1">
    <property type="protein sequence ID" value="maker-uti_cns_0003269-snap-gene-0.13-mRNA-1"/>
    <property type="gene ID" value="maker-uti_cns_0003269-snap-gene-0.13"/>
</dbReference>
<feature type="compositionally biased region" description="Basic and acidic residues" evidence="5">
    <location>
        <begin position="436"/>
        <end position="449"/>
    </location>
</feature>
<evidence type="ECO:0000256" key="4">
    <source>
        <dbReference type="SAM" id="Coils"/>
    </source>
</evidence>
<dbReference type="GO" id="GO:0005634">
    <property type="term" value="C:nucleus"/>
    <property type="evidence" value="ECO:0007669"/>
    <property type="project" value="UniProtKB-SubCell"/>
</dbReference>
<dbReference type="GO" id="GO:0003723">
    <property type="term" value="F:RNA binding"/>
    <property type="evidence" value="ECO:0007669"/>
    <property type="project" value="UniProtKB-UniRule"/>
</dbReference>
<evidence type="ECO:0000259" key="6">
    <source>
        <dbReference type="PROSITE" id="PS50102"/>
    </source>
</evidence>
<feature type="compositionally biased region" description="Polar residues" evidence="5">
    <location>
        <begin position="506"/>
        <end position="526"/>
    </location>
</feature>
<keyword evidence="7" id="KW-1185">Reference proteome</keyword>
<dbReference type="GO" id="GO:0043565">
    <property type="term" value="F:sequence-specific DNA binding"/>
    <property type="evidence" value="ECO:0007669"/>
    <property type="project" value="TreeGrafter"/>
</dbReference>
<comment type="subcellular location">
    <subcellularLocation>
        <location evidence="1">Nucleus</location>
    </subcellularLocation>
</comment>
<feature type="compositionally biased region" description="Low complexity" evidence="5">
    <location>
        <begin position="463"/>
        <end position="475"/>
    </location>
</feature>
<dbReference type="Proteomes" id="UP000095280">
    <property type="component" value="Unplaced"/>
</dbReference>
<evidence type="ECO:0000256" key="1">
    <source>
        <dbReference type="ARBA" id="ARBA00004123"/>
    </source>
</evidence>
<feature type="compositionally biased region" description="Low complexity" evidence="5">
    <location>
        <begin position="180"/>
        <end position="195"/>
    </location>
</feature>
<evidence type="ECO:0000313" key="8">
    <source>
        <dbReference type="WBParaSite" id="maker-uti_cns_0003269-snap-gene-0.13-mRNA-1"/>
    </source>
</evidence>
<dbReference type="Gene3D" id="3.30.70.330">
    <property type="match status" value="1"/>
</dbReference>
<sequence>MPFHLQHLTGTGQSQGSCIPDCTDQQDCSESQCSIPNDVISQPEKRLKKSDINDSRYLLWVSNLTDEVKAAHLKELFSQYGRVVSTKIVARAVSAQTADGISSRQERCGLVQLASAEEVDRCQQQLNQLEFHGQQISVARSPPVAPRQKNADKACKNDKQSPAVNKPPAPGKSGLPKSPNKSQQSKASSEKSNAAYTKKKPSSSSSAKSASASKPEKARPTLLMSYSKQPIPEEAASSSSGSRSTKRYSSHSAALSRTSGAAARRHRKSRLLRQEQQQQQSQAPYPDSPLPNPPAELDHPIQCPTLLHSAASVRSDDLRHLLESARCARGGATQQPSPLMSLGVADSAQTAPIGAWHRQQHHHHQSPSITQQQELLLMQREIQREHEQLEAERRQLQWERERALSEERRVMREQEDFRRMREQMERELRDKWERKKWERDQRSRKDRNPRSRSRSRSGRRASHSTARSSWDPSSSSRDRRRSSRRRSRSRSRSSRHRYEHRRSPSGPTQPWPSGSAASTTNYSGQHQPDAYYRHVNAQELLQQQQQQQQRPPPMFLGAGHSAIGT</sequence>
<dbReference type="PANTHER" id="PTHR15683:SF8">
    <property type="entry name" value="SCAFFOLD ATTACHMENT FACTOR B, ISOFORM B"/>
    <property type="match status" value="1"/>
</dbReference>
<dbReference type="InterPro" id="IPR000504">
    <property type="entry name" value="RRM_dom"/>
</dbReference>
<keyword evidence="3" id="KW-0694">RNA-binding</keyword>
<keyword evidence="2" id="KW-0539">Nucleus</keyword>
<reference evidence="8" key="1">
    <citation type="submission" date="2016-11" db="UniProtKB">
        <authorList>
            <consortium name="WormBaseParasite"/>
        </authorList>
    </citation>
    <scope>IDENTIFICATION</scope>
</reference>
<name>A0A1I8GWQ8_9PLAT</name>
<accession>A0A1I8GWQ8</accession>
<dbReference type="InterPro" id="IPR035979">
    <property type="entry name" value="RBD_domain_sf"/>
</dbReference>
<dbReference type="InterPro" id="IPR051738">
    <property type="entry name" value="SAF_Modulators"/>
</dbReference>
<dbReference type="SUPFAM" id="SSF54928">
    <property type="entry name" value="RNA-binding domain, RBD"/>
    <property type="match status" value="1"/>
</dbReference>
<evidence type="ECO:0000313" key="7">
    <source>
        <dbReference type="Proteomes" id="UP000095280"/>
    </source>
</evidence>
<evidence type="ECO:0000256" key="2">
    <source>
        <dbReference type="ARBA" id="ARBA00023242"/>
    </source>
</evidence>
<feature type="compositionally biased region" description="Basic and acidic residues" evidence="5">
    <location>
        <begin position="149"/>
        <end position="159"/>
    </location>
</feature>
<keyword evidence="4" id="KW-0175">Coiled coil</keyword>
<evidence type="ECO:0000256" key="5">
    <source>
        <dbReference type="SAM" id="MobiDB-lite"/>
    </source>
</evidence>
<feature type="compositionally biased region" description="Basic residues" evidence="5">
    <location>
        <begin position="450"/>
        <end position="462"/>
    </location>
</feature>
<dbReference type="GO" id="GO:0050684">
    <property type="term" value="P:regulation of mRNA processing"/>
    <property type="evidence" value="ECO:0007669"/>
    <property type="project" value="TreeGrafter"/>
</dbReference>
<dbReference type="PROSITE" id="PS50102">
    <property type="entry name" value="RRM"/>
    <property type="match status" value="1"/>
</dbReference>
<dbReference type="GO" id="GO:0006357">
    <property type="term" value="P:regulation of transcription by RNA polymerase II"/>
    <property type="evidence" value="ECO:0007669"/>
    <property type="project" value="TreeGrafter"/>
</dbReference>
<dbReference type="CDD" id="cd12417">
    <property type="entry name" value="RRM_SAFB_like"/>
    <property type="match status" value="1"/>
</dbReference>
<feature type="compositionally biased region" description="Basic residues" evidence="5">
    <location>
        <begin position="478"/>
        <end position="500"/>
    </location>
</feature>